<protein>
    <submittedName>
        <fullName evidence="3">Uncharacterized protein</fullName>
    </submittedName>
</protein>
<feature type="compositionally biased region" description="Basic and acidic residues" evidence="1">
    <location>
        <begin position="1"/>
        <end position="11"/>
    </location>
</feature>
<dbReference type="AlphaFoldDB" id="A0A3N4INZ0"/>
<dbReference type="STRING" id="1160509.A0A3N4INZ0"/>
<feature type="compositionally biased region" description="Basic and acidic residues" evidence="1">
    <location>
        <begin position="667"/>
        <end position="689"/>
    </location>
</feature>
<keyword evidence="2" id="KW-1133">Transmembrane helix</keyword>
<keyword evidence="2" id="KW-0812">Transmembrane</keyword>
<dbReference type="OrthoDB" id="5397682at2759"/>
<evidence type="ECO:0000313" key="3">
    <source>
        <dbReference type="EMBL" id="RPA85880.1"/>
    </source>
</evidence>
<evidence type="ECO:0000256" key="1">
    <source>
        <dbReference type="SAM" id="MobiDB-lite"/>
    </source>
</evidence>
<keyword evidence="4" id="KW-1185">Reference proteome</keyword>
<dbReference type="PANTHER" id="PTHR33604:SF3">
    <property type="entry name" value="OSJNBA0004B13.7 PROTEIN"/>
    <property type="match status" value="1"/>
</dbReference>
<feature type="region of interest" description="Disordered" evidence="1">
    <location>
        <begin position="1"/>
        <end position="26"/>
    </location>
</feature>
<organism evidence="3 4">
    <name type="scientific">Ascobolus immersus RN42</name>
    <dbReference type="NCBI Taxonomy" id="1160509"/>
    <lineage>
        <taxon>Eukaryota</taxon>
        <taxon>Fungi</taxon>
        <taxon>Dikarya</taxon>
        <taxon>Ascomycota</taxon>
        <taxon>Pezizomycotina</taxon>
        <taxon>Pezizomycetes</taxon>
        <taxon>Pezizales</taxon>
        <taxon>Ascobolaceae</taxon>
        <taxon>Ascobolus</taxon>
    </lineage>
</organism>
<reference evidence="3 4" key="1">
    <citation type="journal article" date="2018" name="Nat. Ecol. Evol.">
        <title>Pezizomycetes genomes reveal the molecular basis of ectomycorrhizal truffle lifestyle.</title>
        <authorList>
            <person name="Murat C."/>
            <person name="Payen T."/>
            <person name="Noel B."/>
            <person name="Kuo A."/>
            <person name="Morin E."/>
            <person name="Chen J."/>
            <person name="Kohler A."/>
            <person name="Krizsan K."/>
            <person name="Balestrini R."/>
            <person name="Da Silva C."/>
            <person name="Montanini B."/>
            <person name="Hainaut M."/>
            <person name="Levati E."/>
            <person name="Barry K.W."/>
            <person name="Belfiori B."/>
            <person name="Cichocki N."/>
            <person name="Clum A."/>
            <person name="Dockter R.B."/>
            <person name="Fauchery L."/>
            <person name="Guy J."/>
            <person name="Iotti M."/>
            <person name="Le Tacon F."/>
            <person name="Lindquist E.A."/>
            <person name="Lipzen A."/>
            <person name="Malagnac F."/>
            <person name="Mello A."/>
            <person name="Molinier V."/>
            <person name="Miyauchi S."/>
            <person name="Poulain J."/>
            <person name="Riccioni C."/>
            <person name="Rubini A."/>
            <person name="Sitrit Y."/>
            <person name="Splivallo R."/>
            <person name="Traeger S."/>
            <person name="Wang M."/>
            <person name="Zifcakova L."/>
            <person name="Wipf D."/>
            <person name="Zambonelli A."/>
            <person name="Paolocci F."/>
            <person name="Nowrousian M."/>
            <person name="Ottonello S."/>
            <person name="Baldrian P."/>
            <person name="Spatafora J.W."/>
            <person name="Henrissat B."/>
            <person name="Nagy L.G."/>
            <person name="Aury J.M."/>
            <person name="Wincker P."/>
            <person name="Grigoriev I.V."/>
            <person name="Bonfante P."/>
            <person name="Martin F.M."/>
        </authorList>
    </citation>
    <scope>NUCLEOTIDE SEQUENCE [LARGE SCALE GENOMIC DNA]</scope>
    <source>
        <strain evidence="3 4">RN42</strain>
    </source>
</reference>
<feature type="compositionally biased region" description="Basic and acidic residues" evidence="1">
    <location>
        <begin position="711"/>
        <end position="746"/>
    </location>
</feature>
<accession>A0A3N4INZ0</accession>
<name>A0A3N4INZ0_ASCIM</name>
<sequence>MNRTHGSDHKYAPRRPRSGSFKHSVRRPPPFLRIRRSRKATLLVVVTFLTFSYYTITFLLSYPLYDGDGRDSYNPLHASRKLAPGSTRSPLWSYQPRYPPSIGKQDKDDAEYTYDGQIRFPRLYRTISTGPASGRYARNRIVLFVAGNVDSATKLATLACQMAREGRNIVQFAFMMRDDMDIGQWATMNGVGEEGGDCRIGLHDARLEYGDISTLRRSKRGVKAALAHFRSFMHPQVVLFDGDGELEWWLEAVKEGCQDIATPSISLPKGFMELASWFTKLDSGALKAWNDIKVHIVVRVGEHNGNLIRLLRSLAASDTFGLKEEAFQLTVEIPRRMQPSIFTFDFLRGYSWPSRNRIRLKRSLTLSFDSPDTVTAAIRFAEEWYPSDDKSYLLLLDDNVEVSQYFWHWVWYNVLQHRHTFDLDTPDTEMYGISFLPYSEDPLPFDSPPLARDLHSQFLLSTPSANATLLFPKHFLHYRYYLSGLDQSLTSAFERSTHFISRRGESTGVDTSRVPHFLRPLHTLAKARGWGMLYPSLPSLSQSDELPVYIRSHDNLPSTPRLFAENVDQTQPRKVLASSNTAGLSYLPQKGDLLKYEAIPWVDEESGKLVDSSVAADMSPIEESALKFRMGITGCYDDESNKGGWKDRIAAVWDLFCPVKSAEEIRVEQERKRKDADEHKDQSSQEESRVPQAPGAEDEKTLLAKPSKMGRPSEKEVSEGKGPESDKSEPDNVKDEKPLKPYDPWRNKLGRVENGIIKEEDMETPDEVQVAGRLFRVPKPARVNDEQAIVAHKPLKPEQQEKLEQKLDLGGAGLVVETGKPDGVS</sequence>
<dbReference type="Proteomes" id="UP000275078">
    <property type="component" value="Unassembled WGS sequence"/>
</dbReference>
<dbReference type="EMBL" id="ML119652">
    <property type="protein sequence ID" value="RPA85880.1"/>
    <property type="molecule type" value="Genomic_DNA"/>
</dbReference>
<feature type="transmembrane region" description="Helical" evidence="2">
    <location>
        <begin position="42"/>
        <end position="65"/>
    </location>
</feature>
<keyword evidence="2" id="KW-0472">Membrane</keyword>
<dbReference type="PANTHER" id="PTHR33604">
    <property type="entry name" value="OSJNBA0004B13.7 PROTEIN"/>
    <property type="match status" value="1"/>
</dbReference>
<gene>
    <name evidence="3" type="ORF">BJ508DRAFT_411848</name>
</gene>
<proteinExistence type="predicted"/>
<evidence type="ECO:0000313" key="4">
    <source>
        <dbReference type="Proteomes" id="UP000275078"/>
    </source>
</evidence>
<feature type="region of interest" description="Disordered" evidence="1">
    <location>
        <begin position="667"/>
        <end position="747"/>
    </location>
</feature>
<evidence type="ECO:0000256" key="2">
    <source>
        <dbReference type="SAM" id="Phobius"/>
    </source>
</evidence>